<dbReference type="PRINTS" id="PR00037">
    <property type="entry name" value="HTHLACR"/>
</dbReference>
<dbReference type="PANTHER" id="PTHR30363:SF44">
    <property type="entry name" value="AGA OPERON TRANSCRIPTIONAL REPRESSOR-RELATED"/>
    <property type="match status" value="1"/>
</dbReference>
<dbReference type="Gene3D" id="1.10.10.10">
    <property type="entry name" value="Winged helix-like DNA-binding domain superfamily/Winged helix DNA-binding domain"/>
    <property type="match status" value="1"/>
</dbReference>
<evidence type="ECO:0000259" key="4">
    <source>
        <dbReference type="PROSITE" id="PS51000"/>
    </source>
</evidence>
<evidence type="ECO:0000256" key="2">
    <source>
        <dbReference type="ARBA" id="ARBA00023125"/>
    </source>
</evidence>
<keyword evidence="1" id="KW-0805">Transcription regulation</keyword>
<dbReference type="InterPro" id="IPR018356">
    <property type="entry name" value="Tscrpt_reg_HTH_DeoR_CS"/>
</dbReference>
<dbReference type="RefSeq" id="WP_207852099.1">
    <property type="nucleotide sequence ID" value="NZ_JAFVMG010000001.1"/>
</dbReference>
<dbReference type="Pfam" id="PF00455">
    <property type="entry name" value="DeoRC"/>
    <property type="match status" value="1"/>
</dbReference>
<dbReference type="InterPro" id="IPR037171">
    <property type="entry name" value="NagB/RpiA_transferase-like"/>
</dbReference>
<keyword evidence="2" id="KW-0238">DNA-binding</keyword>
<reference evidence="5 6" key="1">
    <citation type="submission" date="2021-03" db="EMBL/GenBank/DDBJ databases">
        <title>The complete genome sequence of Acetobacter suratthaniensis TBRC 1719.</title>
        <authorList>
            <person name="Charoenyingcharoen P."/>
            <person name="Yukphan P."/>
        </authorList>
    </citation>
    <scope>NUCLEOTIDE SEQUENCE [LARGE SCALE GENOMIC DNA]</scope>
    <source>
        <strain evidence="5 6">TBRC 1719</strain>
    </source>
</reference>
<dbReference type="InterPro" id="IPR036390">
    <property type="entry name" value="WH_DNA-bd_sf"/>
</dbReference>
<dbReference type="EMBL" id="JAFVMG010000001">
    <property type="protein sequence ID" value="MBO1327173.1"/>
    <property type="molecule type" value="Genomic_DNA"/>
</dbReference>
<dbReference type="SUPFAM" id="SSF100950">
    <property type="entry name" value="NagB/RpiA/CoA transferase-like"/>
    <property type="match status" value="1"/>
</dbReference>
<protein>
    <submittedName>
        <fullName evidence="5">DeoR/GlpR transcriptional regulator</fullName>
    </submittedName>
</protein>
<proteinExistence type="predicted"/>
<dbReference type="Gene3D" id="3.40.50.1360">
    <property type="match status" value="1"/>
</dbReference>
<keyword evidence="3" id="KW-0804">Transcription</keyword>
<dbReference type="PROSITE" id="PS00894">
    <property type="entry name" value="HTH_DEOR_1"/>
    <property type="match status" value="1"/>
</dbReference>
<accession>A0ABS3LHU2</accession>
<name>A0ABS3LHU2_9PROT</name>
<dbReference type="InterPro" id="IPR050313">
    <property type="entry name" value="Carb_Metab_HTH_regulators"/>
</dbReference>
<dbReference type="Pfam" id="PF08220">
    <property type="entry name" value="HTH_DeoR"/>
    <property type="match status" value="1"/>
</dbReference>
<evidence type="ECO:0000313" key="6">
    <source>
        <dbReference type="Proteomes" id="UP000664399"/>
    </source>
</evidence>
<feature type="domain" description="HTH deoR-type" evidence="4">
    <location>
        <begin position="3"/>
        <end position="58"/>
    </location>
</feature>
<dbReference type="InterPro" id="IPR014036">
    <property type="entry name" value="DeoR-like_C"/>
</dbReference>
<dbReference type="SUPFAM" id="SSF46785">
    <property type="entry name" value="Winged helix' DNA-binding domain"/>
    <property type="match status" value="1"/>
</dbReference>
<gene>
    <name evidence="5" type="ORF">J2D75_01620</name>
</gene>
<dbReference type="PROSITE" id="PS51000">
    <property type="entry name" value="HTH_DEOR_2"/>
    <property type="match status" value="1"/>
</dbReference>
<keyword evidence="6" id="KW-1185">Reference proteome</keyword>
<evidence type="ECO:0000256" key="1">
    <source>
        <dbReference type="ARBA" id="ARBA00023015"/>
    </source>
</evidence>
<dbReference type="PANTHER" id="PTHR30363">
    <property type="entry name" value="HTH-TYPE TRANSCRIPTIONAL REGULATOR SRLR-RELATED"/>
    <property type="match status" value="1"/>
</dbReference>
<organism evidence="5 6">
    <name type="scientific">Acetobacter suratthaniensis</name>
    <dbReference type="NCBI Taxonomy" id="1502841"/>
    <lineage>
        <taxon>Bacteria</taxon>
        <taxon>Pseudomonadati</taxon>
        <taxon>Pseudomonadota</taxon>
        <taxon>Alphaproteobacteria</taxon>
        <taxon>Acetobacterales</taxon>
        <taxon>Acetobacteraceae</taxon>
        <taxon>Acetobacter</taxon>
    </lineage>
</organism>
<dbReference type="SMART" id="SM00420">
    <property type="entry name" value="HTH_DEOR"/>
    <property type="match status" value="1"/>
</dbReference>
<dbReference type="SMART" id="SM01134">
    <property type="entry name" value="DeoRC"/>
    <property type="match status" value="1"/>
</dbReference>
<dbReference type="Proteomes" id="UP000664399">
    <property type="component" value="Unassembled WGS sequence"/>
</dbReference>
<dbReference type="InterPro" id="IPR001034">
    <property type="entry name" value="DeoR_HTH"/>
</dbReference>
<sequence length="259" mass="28013">MKPADRHNRIVKLVQQHHDVSVEMLATQLDVSRETIRRDLSALDGQGRLRKVHGGARPGMAPTQLVPQAEGPFALRMADNAEAKRRIAARAATLFDAGDSVFIDTGTTTLALAHALVQAPALVIITNSWRIASIVSSHAEHRVFLLGGACNPDAGETLGPLVLEQIKRFHARHVFLTIGAMDTRTIMDFDAQEAEIAQAMIERAEEVTVLADSSKLARRGIFDVAPLSRVNRLVTDHAPPPDVAAALDRAGAEVITDQP</sequence>
<evidence type="ECO:0000313" key="5">
    <source>
        <dbReference type="EMBL" id="MBO1327173.1"/>
    </source>
</evidence>
<comment type="caution">
    <text evidence="5">The sequence shown here is derived from an EMBL/GenBank/DDBJ whole genome shotgun (WGS) entry which is preliminary data.</text>
</comment>
<dbReference type="InterPro" id="IPR036388">
    <property type="entry name" value="WH-like_DNA-bd_sf"/>
</dbReference>
<evidence type="ECO:0000256" key="3">
    <source>
        <dbReference type="ARBA" id="ARBA00023163"/>
    </source>
</evidence>